<gene>
    <name evidence="2" type="ORF">M5K25_020595</name>
</gene>
<protein>
    <submittedName>
        <fullName evidence="2">Uncharacterized protein</fullName>
    </submittedName>
</protein>
<comment type="caution">
    <text evidence="2">The sequence shown here is derived from an EMBL/GenBank/DDBJ whole genome shotgun (WGS) entry which is preliminary data.</text>
</comment>
<dbReference type="Proteomes" id="UP001552299">
    <property type="component" value="Unassembled WGS sequence"/>
</dbReference>
<dbReference type="AlphaFoldDB" id="A0ABD0UA92"/>
<name>A0ABD0UA92_DENTH</name>
<keyword evidence="3" id="KW-1185">Reference proteome</keyword>
<evidence type="ECO:0000313" key="3">
    <source>
        <dbReference type="Proteomes" id="UP001552299"/>
    </source>
</evidence>
<evidence type="ECO:0000313" key="2">
    <source>
        <dbReference type="EMBL" id="KAL0909704.1"/>
    </source>
</evidence>
<dbReference type="EMBL" id="JANQDX010000016">
    <property type="protein sequence ID" value="KAL0909704.1"/>
    <property type="molecule type" value="Genomic_DNA"/>
</dbReference>
<accession>A0ABD0UA92</accession>
<proteinExistence type="predicted"/>
<feature type="region of interest" description="Disordered" evidence="1">
    <location>
        <begin position="163"/>
        <end position="204"/>
    </location>
</feature>
<evidence type="ECO:0000256" key="1">
    <source>
        <dbReference type="SAM" id="MobiDB-lite"/>
    </source>
</evidence>
<organism evidence="2 3">
    <name type="scientific">Dendrobium thyrsiflorum</name>
    <name type="common">Pinecone-like raceme dendrobium</name>
    <name type="synonym">Orchid</name>
    <dbReference type="NCBI Taxonomy" id="117978"/>
    <lineage>
        <taxon>Eukaryota</taxon>
        <taxon>Viridiplantae</taxon>
        <taxon>Streptophyta</taxon>
        <taxon>Embryophyta</taxon>
        <taxon>Tracheophyta</taxon>
        <taxon>Spermatophyta</taxon>
        <taxon>Magnoliopsida</taxon>
        <taxon>Liliopsida</taxon>
        <taxon>Asparagales</taxon>
        <taxon>Orchidaceae</taxon>
        <taxon>Epidendroideae</taxon>
        <taxon>Malaxideae</taxon>
        <taxon>Dendrobiinae</taxon>
        <taxon>Dendrobium</taxon>
    </lineage>
</organism>
<reference evidence="2 3" key="1">
    <citation type="journal article" date="2024" name="Plant Biotechnol. J.">
        <title>Dendrobium thyrsiflorum genome and its molecular insights into genes involved in important horticultural traits.</title>
        <authorList>
            <person name="Chen B."/>
            <person name="Wang J.Y."/>
            <person name="Zheng P.J."/>
            <person name="Li K.L."/>
            <person name="Liang Y.M."/>
            <person name="Chen X.F."/>
            <person name="Zhang C."/>
            <person name="Zhao X."/>
            <person name="He X."/>
            <person name="Zhang G.Q."/>
            <person name="Liu Z.J."/>
            <person name="Xu Q."/>
        </authorList>
    </citation>
    <scope>NUCLEOTIDE SEQUENCE [LARGE SCALE GENOMIC DNA]</scope>
    <source>
        <strain evidence="2">GZMU011</strain>
    </source>
</reference>
<sequence>MTSTSPIYYCVNDEDYNSMRRSRMLDNSNVMNMQATLQSMNSSVTRLLRFPIAGEISPSRVLHEFFFVVVRLRSLDDVPFLSDRKLRHFLIGSNNKGSLAVKVFKHTESDGEPICKDRVNDEKLIEMQTKTPPTIPRANPQNDLTRIPLVESKVKEIVREEFDDENSFYQEPPPKTPIRDGIRVSDGGSRNPKQETEQEQMTTTTSFALRGSFKVLEDGLAPLLVKPEKKNGI</sequence>